<keyword evidence="10 16" id="KW-0256">Endoplasmic reticulum</keyword>
<keyword evidence="6 16" id="KW-0444">Lipid biosynthesis</keyword>
<keyword evidence="12 16" id="KW-0443">Lipid metabolism</keyword>
<accession>A0A068RKT0</accession>
<evidence type="ECO:0000256" key="9">
    <source>
        <dbReference type="ARBA" id="ARBA00022798"/>
    </source>
</evidence>
<keyword evidence="7" id="KW-0808">Transferase</keyword>
<comment type="similarity">
    <text evidence="4 16">Belongs to the diacylglycerol acyltransferase family.</text>
</comment>
<dbReference type="EC" id="2.3.1.20" evidence="5 16"/>
<keyword evidence="14 16" id="KW-0012">Acyltransferase</keyword>
<comment type="caution">
    <text evidence="16">Lacks conserved residue(s) required for the propagation of feature annotation.</text>
</comment>
<evidence type="ECO:0000256" key="2">
    <source>
        <dbReference type="ARBA" id="ARBA00004771"/>
    </source>
</evidence>
<dbReference type="AlphaFoldDB" id="A0A068RKT0"/>
<keyword evidence="8 16" id="KW-0812">Transmembrane</keyword>
<evidence type="ECO:0000256" key="12">
    <source>
        <dbReference type="ARBA" id="ARBA00023098"/>
    </source>
</evidence>
<dbReference type="OrthoDB" id="264532at2759"/>
<evidence type="ECO:0000313" key="17">
    <source>
        <dbReference type="EMBL" id="CDH50579.1"/>
    </source>
</evidence>
<reference evidence="17" key="1">
    <citation type="submission" date="2013-08" db="EMBL/GenBank/DDBJ databases">
        <title>Gene expansion shapes genome architecture in the human pathogen Lichtheimia corymbifera: an evolutionary genomics analysis in the ancient terrestrial Mucorales (Mucoromycotina).</title>
        <authorList>
            <person name="Schwartze V.U."/>
            <person name="Winter S."/>
            <person name="Shelest E."/>
            <person name="Marcet-Houben M."/>
            <person name="Horn F."/>
            <person name="Wehner S."/>
            <person name="Hoffmann K."/>
            <person name="Riege K."/>
            <person name="Sammeth M."/>
            <person name="Nowrousian M."/>
            <person name="Valiante V."/>
            <person name="Linde J."/>
            <person name="Jacobsen I.D."/>
            <person name="Marz M."/>
            <person name="Brakhage A.A."/>
            <person name="Gabaldon T."/>
            <person name="Bocker S."/>
            <person name="Voigt K."/>
        </authorList>
    </citation>
    <scope>NUCLEOTIDE SEQUENCE [LARGE SCALE GENOMIC DNA]</scope>
    <source>
        <strain evidence="17">FSU 9682</strain>
    </source>
</reference>
<dbReference type="Proteomes" id="UP000027586">
    <property type="component" value="Unassembled WGS sequence"/>
</dbReference>
<gene>
    <name evidence="17" type="ORF">LCOR_02289.1</name>
</gene>
<comment type="pathway">
    <text evidence="3">Lipid metabolism.</text>
</comment>
<organism evidence="17 18">
    <name type="scientific">Lichtheimia corymbifera JMRC:FSU:9682</name>
    <dbReference type="NCBI Taxonomy" id="1263082"/>
    <lineage>
        <taxon>Eukaryota</taxon>
        <taxon>Fungi</taxon>
        <taxon>Fungi incertae sedis</taxon>
        <taxon>Mucoromycota</taxon>
        <taxon>Mucoromycotina</taxon>
        <taxon>Mucoromycetes</taxon>
        <taxon>Mucorales</taxon>
        <taxon>Lichtheimiaceae</taxon>
        <taxon>Lichtheimia</taxon>
    </lineage>
</organism>
<evidence type="ECO:0000256" key="3">
    <source>
        <dbReference type="ARBA" id="ARBA00005189"/>
    </source>
</evidence>
<dbReference type="GO" id="GO:0005789">
    <property type="term" value="C:endoplasmic reticulum membrane"/>
    <property type="evidence" value="ECO:0007669"/>
    <property type="project" value="UniProtKB-SubCell"/>
</dbReference>
<comment type="function">
    <text evidence="16">Catalyzes the terminal and only committed step in triacylglycerol synthesis by using diacylglycerol and fatty acyl CoA as substrates.</text>
</comment>
<dbReference type="InterPro" id="IPR007130">
    <property type="entry name" value="DAGAT"/>
</dbReference>
<evidence type="ECO:0000256" key="11">
    <source>
        <dbReference type="ARBA" id="ARBA00022989"/>
    </source>
</evidence>
<evidence type="ECO:0000256" key="6">
    <source>
        <dbReference type="ARBA" id="ARBA00022516"/>
    </source>
</evidence>
<dbReference type="EMBL" id="CBTN010000007">
    <property type="protein sequence ID" value="CDH50579.1"/>
    <property type="molecule type" value="Genomic_DNA"/>
</dbReference>
<evidence type="ECO:0000256" key="13">
    <source>
        <dbReference type="ARBA" id="ARBA00023136"/>
    </source>
</evidence>
<evidence type="ECO:0000256" key="4">
    <source>
        <dbReference type="ARBA" id="ARBA00005420"/>
    </source>
</evidence>
<evidence type="ECO:0000256" key="1">
    <source>
        <dbReference type="ARBA" id="ARBA00004477"/>
    </source>
</evidence>
<comment type="caution">
    <text evidence="17">The sequence shown here is derived from an EMBL/GenBank/DDBJ whole genome shotgun (WGS) entry which is preliminary data.</text>
</comment>
<comment type="catalytic activity">
    <reaction evidence="15 16">
        <text>an acyl-CoA + a 1,2-diacyl-sn-glycerol = a triacyl-sn-glycerol + CoA</text>
        <dbReference type="Rhea" id="RHEA:10868"/>
        <dbReference type="ChEBI" id="CHEBI:17815"/>
        <dbReference type="ChEBI" id="CHEBI:57287"/>
        <dbReference type="ChEBI" id="CHEBI:58342"/>
        <dbReference type="ChEBI" id="CHEBI:64615"/>
        <dbReference type="EC" id="2.3.1.20"/>
    </reaction>
</comment>
<keyword evidence="9" id="KW-0319">Glycerol metabolism</keyword>
<comment type="subcellular location">
    <subcellularLocation>
        <location evidence="1 16">Endoplasmic reticulum membrane</location>
        <topology evidence="1 16">Multi-pass membrane protein</topology>
    </subcellularLocation>
</comment>
<evidence type="ECO:0000256" key="15">
    <source>
        <dbReference type="ARBA" id="ARBA00048109"/>
    </source>
</evidence>
<dbReference type="VEuPathDB" id="FungiDB:LCOR_02289.1"/>
<name>A0A068RKT0_9FUNG</name>
<dbReference type="CDD" id="cd07987">
    <property type="entry name" value="LPLAT_MGAT-like"/>
    <property type="match status" value="1"/>
</dbReference>
<dbReference type="Pfam" id="PF03982">
    <property type="entry name" value="DAGAT"/>
    <property type="match status" value="1"/>
</dbReference>
<proteinExistence type="inferred from homology"/>
<dbReference type="PANTHER" id="PTHR12317:SF0">
    <property type="entry name" value="ACYLTRANSFERASE"/>
    <property type="match status" value="1"/>
</dbReference>
<feature type="transmembrane region" description="Helical" evidence="16">
    <location>
        <begin position="26"/>
        <end position="45"/>
    </location>
</feature>
<protein>
    <recommendedName>
        <fullName evidence="5 16">Diacylglycerol O-acyltransferase</fullName>
        <ecNumber evidence="5 16">2.3.1.20</ecNumber>
    </recommendedName>
</protein>
<sequence>MEIKEQRPHVRWAPLRGIPLERRLQMLAVCTWVFLLFICLVLFAYCFTLPFLWPLLIAYITFLYTDKAPETGGRRFDWTRRWPLWKYFVDYFPAKLVKEHDLDPTGNYVFGYHPHGIISMGAFANFATEATGFSDLFPGIVPSLLTLASNFRLPLYRDLILSLGIASVSRQSCEAILSSGPGRSIVIVIGGAAESLNARPGIADLTLKRRLGFIRLAIKHNASLVPVFSFGENDLYEQVDNSKGSALWKVQKKMQSLLGFTLPLFHARGIFNYDVGIMPFRHPIVTVVGKPIAVPKLEAGQKEPTHEQLVAVQEEYIKGLEAIYNKNTHAHHKDINKNVVAHFTPAHPFHPSHLFLIADTFKAQVDT</sequence>
<dbReference type="UniPathway" id="UPA00282"/>
<evidence type="ECO:0000256" key="7">
    <source>
        <dbReference type="ARBA" id="ARBA00022679"/>
    </source>
</evidence>
<dbReference type="GO" id="GO:0004144">
    <property type="term" value="F:diacylglycerol O-acyltransferase activity"/>
    <property type="evidence" value="ECO:0007669"/>
    <property type="project" value="UniProtKB-UniRule"/>
</dbReference>
<evidence type="ECO:0000313" key="18">
    <source>
        <dbReference type="Proteomes" id="UP000027586"/>
    </source>
</evidence>
<evidence type="ECO:0000256" key="16">
    <source>
        <dbReference type="RuleBase" id="RU367023"/>
    </source>
</evidence>
<keyword evidence="13 16" id="KW-0472">Membrane</keyword>
<evidence type="ECO:0000256" key="5">
    <source>
        <dbReference type="ARBA" id="ARBA00013244"/>
    </source>
</evidence>
<evidence type="ECO:0000256" key="8">
    <source>
        <dbReference type="ARBA" id="ARBA00022692"/>
    </source>
</evidence>
<dbReference type="STRING" id="1263082.A0A068RKT0"/>
<evidence type="ECO:0000256" key="10">
    <source>
        <dbReference type="ARBA" id="ARBA00022824"/>
    </source>
</evidence>
<keyword evidence="18" id="KW-1185">Reference proteome</keyword>
<dbReference type="GO" id="GO:0019432">
    <property type="term" value="P:triglyceride biosynthetic process"/>
    <property type="evidence" value="ECO:0007669"/>
    <property type="project" value="UniProtKB-UniRule"/>
</dbReference>
<keyword evidence="11 16" id="KW-1133">Transmembrane helix</keyword>
<dbReference type="GO" id="GO:0006071">
    <property type="term" value="P:glycerol metabolic process"/>
    <property type="evidence" value="ECO:0007669"/>
    <property type="project" value="UniProtKB-UniRule"/>
</dbReference>
<dbReference type="PANTHER" id="PTHR12317">
    <property type="entry name" value="DIACYLGLYCEROL O-ACYLTRANSFERASE"/>
    <property type="match status" value="1"/>
</dbReference>
<evidence type="ECO:0000256" key="14">
    <source>
        <dbReference type="ARBA" id="ARBA00023315"/>
    </source>
</evidence>
<comment type="pathway">
    <text evidence="2 16">Glycerolipid metabolism; triacylglycerol biosynthesis.</text>
</comment>